<gene>
    <name evidence="2" type="ORF">BKA59DRAFT_472038</name>
</gene>
<dbReference type="OrthoDB" id="4276610at2759"/>
<keyword evidence="3" id="KW-1185">Reference proteome</keyword>
<dbReference type="Proteomes" id="UP000813427">
    <property type="component" value="Unassembled WGS sequence"/>
</dbReference>
<comment type="caution">
    <text evidence="2">The sequence shown here is derived from an EMBL/GenBank/DDBJ whole genome shotgun (WGS) entry which is preliminary data.</text>
</comment>
<dbReference type="Pfam" id="PF23155">
    <property type="entry name" value="DUF7053"/>
    <property type="match status" value="1"/>
</dbReference>
<name>A0A8K0RYV4_9HYPO</name>
<organism evidence="2 3">
    <name type="scientific">Fusarium tricinctum</name>
    <dbReference type="NCBI Taxonomy" id="61284"/>
    <lineage>
        <taxon>Eukaryota</taxon>
        <taxon>Fungi</taxon>
        <taxon>Dikarya</taxon>
        <taxon>Ascomycota</taxon>
        <taxon>Pezizomycotina</taxon>
        <taxon>Sordariomycetes</taxon>
        <taxon>Hypocreomycetidae</taxon>
        <taxon>Hypocreales</taxon>
        <taxon>Nectriaceae</taxon>
        <taxon>Fusarium</taxon>
        <taxon>Fusarium tricinctum species complex</taxon>
    </lineage>
</organism>
<dbReference type="PANTHER" id="PTHR38117">
    <property type="entry name" value="NACHT AND WD40 DOMAIN PROTEIN"/>
    <property type="match status" value="1"/>
</dbReference>
<dbReference type="EMBL" id="JAGPXF010000003">
    <property type="protein sequence ID" value="KAH7251391.1"/>
    <property type="molecule type" value="Genomic_DNA"/>
</dbReference>
<proteinExistence type="predicted"/>
<feature type="domain" description="DUF7053" evidence="1">
    <location>
        <begin position="4"/>
        <end position="177"/>
    </location>
</feature>
<evidence type="ECO:0000313" key="3">
    <source>
        <dbReference type="Proteomes" id="UP000813427"/>
    </source>
</evidence>
<dbReference type="PANTHER" id="PTHR38117:SF2">
    <property type="entry name" value="NACHT AND WD40 DOMAIN PROTEIN"/>
    <property type="match status" value="1"/>
</dbReference>
<protein>
    <recommendedName>
        <fullName evidence="1">DUF7053 domain-containing protein</fullName>
    </recommendedName>
</protein>
<dbReference type="AlphaFoldDB" id="A0A8K0RYV4"/>
<reference evidence="2" key="1">
    <citation type="journal article" date="2021" name="Nat. Commun.">
        <title>Genetic determinants of endophytism in the Arabidopsis root mycobiome.</title>
        <authorList>
            <person name="Mesny F."/>
            <person name="Miyauchi S."/>
            <person name="Thiergart T."/>
            <person name="Pickel B."/>
            <person name="Atanasova L."/>
            <person name="Karlsson M."/>
            <person name="Huettel B."/>
            <person name="Barry K.W."/>
            <person name="Haridas S."/>
            <person name="Chen C."/>
            <person name="Bauer D."/>
            <person name="Andreopoulos W."/>
            <person name="Pangilinan J."/>
            <person name="LaButti K."/>
            <person name="Riley R."/>
            <person name="Lipzen A."/>
            <person name="Clum A."/>
            <person name="Drula E."/>
            <person name="Henrissat B."/>
            <person name="Kohler A."/>
            <person name="Grigoriev I.V."/>
            <person name="Martin F.M."/>
            <person name="Hacquard S."/>
        </authorList>
    </citation>
    <scope>NUCLEOTIDE SEQUENCE</scope>
    <source>
        <strain evidence="2">MPI-SDFR-AT-0068</strain>
    </source>
</reference>
<dbReference type="InterPro" id="IPR055481">
    <property type="entry name" value="DUF7053"/>
</dbReference>
<sequence length="189" mass="21478">MRVQHHFSVTLPLPSNIPHEFIITWLQRYTTTLEHNFSVLSHVEIPTLPASIADDPFIGPVDATVRTYHVEEQYALNPGLVTHMQWPVVYKCVPGGIRLRVSAPNGNVIRSQWIVRPCQRDSSPMTCESGSTPSPTGLEQMWELHDEGYLEGNRMIMQFSSRYISMVHEIQSQALIEGVMEDFYNAKAV</sequence>
<accession>A0A8K0RYV4</accession>
<evidence type="ECO:0000259" key="1">
    <source>
        <dbReference type="Pfam" id="PF23155"/>
    </source>
</evidence>
<evidence type="ECO:0000313" key="2">
    <source>
        <dbReference type="EMBL" id="KAH7251391.1"/>
    </source>
</evidence>